<dbReference type="AlphaFoldDB" id="A0A7Y0K9K0"/>
<organism evidence="2 3">
    <name type="scientific">Niallia alba</name>
    <dbReference type="NCBI Taxonomy" id="2729105"/>
    <lineage>
        <taxon>Bacteria</taxon>
        <taxon>Bacillati</taxon>
        <taxon>Bacillota</taxon>
        <taxon>Bacilli</taxon>
        <taxon>Bacillales</taxon>
        <taxon>Bacillaceae</taxon>
        <taxon>Niallia</taxon>
    </lineage>
</organism>
<evidence type="ECO:0000256" key="1">
    <source>
        <dbReference type="SAM" id="Phobius"/>
    </source>
</evidence>
<keyword evidence="1" id="KW-0472">Membrane</keyword>
<feature type="transmembrane region" description="Helical" evidence="1">
    <location>
        <begin position="12"/>
        <end position="32"/>
    </location>
</feature>
<dbReference type="Pfam" id="PF14004">
    <property type="entry name" value="DUF4227"/>
    <property type="match status" value="1"/>
</dbReference>
<dbReference type="Proteomes" id="UP000588491">
    <property type="component" value="Unassembled WGS sequence"/>
</dbReference>
<protein>
    <submittedName>
        <fullName evidence="2">YqzK family protein</fullName>
    </submittedName>
</protein>
<name>A0A7Y0K9K0_9BACI</name>
<dbReference type="RefSeq" id="WP_016203188.1">
    <property type="nucleotide sequence ID" value="NZ_JABBPK010000001.1"/>
</dbReference>
<dbReference type="InterPro" id="IPR025321">
    <property type="entry name" value="DUF4227"/>
</dbReference>
<keyword evidence="1" id="KW-1133">Transmembrane helix</keyword>
<sequence>MRRWTRAMLNTLKVFLLFTGCTILFYYAIVWFNQEYQQLHRYDEPSGSAVKVNADNSLETEKYSWRDRIFLFYLNGE</sequence>
<comment type="caution">
    <text evidence="2">The sequence shown here is derived from an EMBL/GenBank/DDBJ whole genome shotgun (WGS) entry which is preliminary data.</text>
</comment>
<dbReference type="EMBL" id="JABBPK010000001">
    <property type="protein sequence ID" value="NMO78321.1"/>
    <property type="molecule type" value="Genomic_DNA"/>
</dbReference>
<reference evidence="2 3" key="1">
    <citation type="submission" date="2020-04" db="EMBL/GenBank/DDBJ databases">
        <title>Bacillus sp. UniB3 isolated from commercial digestive syrup.</title>
        <authorList>
            <person name="Thorat V."/>
            <person name="Kirdat K."/>
            <person name="Tiwarekar B."/>
            <person name="Yadav A."/>
        </authorList>
    </citation>
    <scope>NUCLEOTIDE SEQUENCE [LARGE SCALE GENOMIC DNA]</scope>
    <source>
        <strain evidence="2 3">UniB3</strain>
    </source>
</reference>
<evidence type="ECO:0000313" key="3">
    <source>
        <dbReference type="Proteomes" id="UP000588491"/>
    </source>
</evidence>
<proteinExistence type="predicted"/>
<keyword evidence="3" id="KW-1185">Reference proteome</keyword>
<keyword evidence="1" id="KW-0812">Transmembrane</keyword>
<accession>A0A7Y0K9K0</accession>
<evidence type="ECO:0000313" key="2">
    <source>
        <dbReference type="EMBL" id="NMO78321.1"/>
    </source>
</evidence>
<gene>
    <name evidence="2" type="ORF">HHU08_15145</name>
</gene>